<dbReference type="AlphaFoldDB" id="A0A0V1DMF7"/>
<reference evidence="2 3" key="1">
    <citation type="submission" date="2015-01" db="EMBL/GenBank/DDBJ databases">
        <title>Evolution of Trichinella species and genotypes.</title>
        <authorList>
            <person name="Korhonen P.K."/>
            <person name="Edoardo P."/>
            <person name="Giuseppe L.R."/>
            <person name="Gasser R.B."/>
        </authorList>
    </citation>
    <scope>NUCLEOTIDE SEQUENCE [LARGE SCALE GENOMIC DNA]</scope>
    <source>
        <strain evidence="2">ISS470</strain>
    </source>
</reference>
<protein>
    <submittedName>
        <fullName evidence="2">Uncharacterized protein</fullName>
    </submittedName>
</protein>
<accession>A0A0V1DMF7</accession>
<name>A0A0V1DMF7_TRIPS</name>
<proteinExistence type="predicted"/>
<comment type="caution">
    <text evidence="2">The sequence shown here is derived from an EMBL/GenBank/DDBJ whole genome shotgun (WGS) entry which is preliminary data.</text>
</comment>
<gene>
    <name evidence="2" type="ORF">T4D_1976</name>
</gene>
<evidence type="ECO:0000313" key="3">
    <source>
        <dbReference type="Proteomes" id="UP000054995"/>
    </source>
</evidence>
<organism evidence="2 3">
    <name type="scientific">Trichinella pseudospiralis</name>
    <name type="common">Parasitic roundworm</name>
    <dbReference type="NCBI Taxonomy" id="6337"/>
    <lineage>
        <taxon>Eukaryota</taxon>
        <taxon>Metazoa</taxon>
        <taxon>Ecdysozoa</taxon>
        <taxon>Nematoda</taxon>
        <taxon>Enoplea</taxon>
        <taxon>Dorylaimia</taxon>
        <taxon>Trichinellida</taxon>
        <taxon>Trichinellidae</taxon>
        <taxon>Trichinella</taxon>
    </lineage>
</organism>
<keyword evidence="1" id="KW-0732">Signal</keyword>
<evidence type="ECO:0000313" key="2">
    <source>
        <dbReference type="EMBL" id="KRY62733.1"/>
    </source>
</evidence>
<dbReference type="Proteomes" id="UP000054995">
    <property type="component" value="Unassembled WGS sequence"/>
</dbReference>
<feature type="chain" id="PRO_5006876848" evidence="1">
    <location>
        <begin position="19"/>
        <end position="43"/>
    </location>
</feature>
<sequence>MISKGAFSISLSILALHCGHIFTCSSEMSKEVQRKKCHKTMCD</sequence>
<keyword evidence="3" id="KW-1185">Reference proteome</keyword>
<evidence type="ECO:0000256" key="1">
    <source>
        <dbReference type="SAM" id="SignalP"/>
    </source>
</evidence>
<feature type="signal peptide" evidence="1">
    <location>
        <begin position="1"/>
        <end position="18"/>
    </location>
</feature>
<dbReference type="EMBL" id="JYDT01003061">
    <property type="protein sequence ID" value="KRY62733.1"/>
    <property type="molecule type" value="Genomic_DNA"/>
</dbReference>